<protein>
    <recommendedName>
        <fullName evidence="3">cellulase</fullName>
        <ecNumber evidence="3">3.2.1.4</ecNumber>
    </recommendedName>
</protein>
<evidence type="ECO:0000256" key="7">
    <source>
        <dbReference type="ARBA" id="ARBA00023295"/>
    </source>
</evidence>
<evidence type="ECO:0000256" key="5">
    <source>
        <dbReference type="ARBA" id="ARBA00023001"/>
    </source>
</evidence>
<evidence type="ECO:0000256" key="8">
    <source>
        <dbReference type="ARBA" id="ARBA00023326"/>
    </source>
</evidence>
<evidence type="ECO:0000259" key="9">
    <source>
        <dbReference type="Pfam" id="PF00759"/>
    </source>
</evidence>
<proteinExistence type="inferred from homology"/>
<keyword evidence="6" id="KW-0119">Carbohydrate metabolism</keyword>
<evidence type="ECO:0000256" key="6">
    <source>
        <dbReference type="ARBA" id="ARBA00023277"/>
    </source>
</evidence>
<sequence>MTGGYYDAGDNVKFHFPMAFSTTMLGWSVIEFGDSMGPELQHALDAIRWGSDYFLKATKIANIVVAQVGDPYSDHGCWERPEDMGDPSFLRLKPIWYLCLLLPLEKDSLS</sequence>
<dbReference type="Gene3D" id="1.50.10.10">
    <property type="match status" value="1"/>
</dbReference>
<dbReference type="InterPro" id="IPR012341">
    <property type="entry name" value="6hp_glycosidase-like_sf"/>
</dbReference>
<dbReference type="PANTHER" id="PTHR22298">
    <property type="entry name" value="ENDO-1,4-BETA-GLUCANASE"/>
    <property type="match status" value="1"/>
</dbReference>
<keyword evidence="4" id="KW-0378">Hydrolase</keyword>
<name>A0A151TNY3_CAJCA</name>
<evidence type="ECO:0000256" key="1">
    <source>
        <dbReference type="ARBA" id="ARBA00000966"/>
    </source>
</evidence>
<organism evidence="10 11">
    <name type="scientific">Cajanus cajan</name>
    <name type="common">Pigeon pea</name>
    <name type="synonym">Cajanus indicus</name>
    <dbReference type="NCBI Taxonomy" id="3821"/>
    <lineage>
        <taxon>Eukaryota</taxon>
        <taxon>Viridiplantae</taxon>
        <taxon>Streptophyta</taxon>
        <taxon>Embryophyta</taxon>
        <taxon>Tracheophyta</taxon>
        <taxon>Spermatophyta</taxon>
        <taxon>Magnoliopsida</taxon>
        <taxon>eudicotyledons</taxon>
        <taxon>Gunneridae</taxon>
        <taxon>Pentapetalae</taxon>
        <taxon>rosids</taxon>
        <taxon>fabids</taxon>
        <taxon>Fabales</taxon>
        <taxon>Fabaceae</taxon>
        <taxon>Papilionoideae</taxon>
        <taxon>50 kb inversion clade</taxon>
        <taxon>NPAAA clade</taxon>
        <taxon>indigoferoid/millettioid clade</taxon>
        <taxon>Phaseoleae</taxon>
        <taxon>Cajanus</taxon>
    </lineage>
</organism>
<dbReference type="InterPro" id="IPR008928">
    <property type="entry name" value="6-hairpin_glycosidase_sf"/>
</dbReference>
<comment type="similarity">
    <text evidence="2">Belongs to the glycosyl hydrolase 9 (cellulase E) family.</text>
</comment>
<evidence type="ECO:0000256" key="4">
    <source>
        <dbReference type="ARBA" id="ARBA00022801"/>
    </source>
</evidence>
<dbReference type="EC" id="3.2.1.4" evidence="3"/>
<dbReference type="InterPro" id="IPR001701">
    <property type="entry name" value="Glyco_hydro_9"/>
</dbReference>
<comment type="catalytic activity">
    <reaction evidence="1">
        <text>Endohydrolysis of (1-&gt;4)-beta-D-glucosidic linkages in cellulose, lichenin and cereal beta-D-glucans.</text>
        <dbReference type="EC" id="3.2.1.4"/>
    </reaction>
</comment>
<gene>
    <name evidence="10" type="ORF">KK1_022399</name>
</gene>
<keyword evidence="7" id="KW-0326">Glycosidase</keyword>
<evidence type="ECO:0000313" key="11">
    <source>
        <dbReference type="Proteomes" id="UP000075243"/>
    </source>
</evidence>
<reference evidence="10 11" key="1">
    <citation type="journal article" date="2012" name="Nat. Biotechnol.">
        <title>Draft genome sequence of pigeonpea (Cajanus cajan), an orphan legume crop of resource-poor farmers.</title>
        <authorList>
            <person name="Varshney R.K."/>
            <person name="Chen W."/>
            <person name="Li Y."/>
            <person name="Bharti A.K."/>
            <person name="Saxena R.K."/>
            <person name="Schlueter J.A."/>
            <person name="Donoghue M.T."/>
            <person name="Azam S."/>
            <person name="Fan G."/>
            <person name="Whaley A.M."/>
            <person name="Farmer A.D."/>
            <person name="Sheridan J."/>
            <person name="Iwata A."/>
            <person name="Tuteja R."/>
            <person name="Penmetsa R.V."/>
            <person name="Wu W."/>
            <person name="Upadhyaya H.D."/>
            <person name="Yang S.P."/>
            <person name="Shah T."/>
            <person name="Saxena K.B."/>
            <person name="Michael T."/>
            <person name="McCombie W.R."/>
            <person name="Yang B."/>
            <person name="Zhang G."/>
            <person name="Yang H."/>
            <person name="Wang J."/>
            <person name="Spillane C."/>
            <person name="Cook D.R."/>
            <person name="May G.D."/>
            <person name="Xu X."/>
            <person name="Jackson S.A."/>
        </authorList>
    </citation>
    <scope>NUCLEOTIDE SEQUENCE [LARGE SCALE GENOMIC DNA]</scope>
    <source>
        <strain evidence="11">cv. Asha</strain>
    </source>
</reference>
<keyword evidence="11" id="KW-1185">Reference proteome</keyword>
<dbReference type="SUPFAM" id="SSF48208">
    <property type="entry name" value="Six-hairpin glycosidases"/>
    <property type="match status" value="1"/>
</dbReference>
<feature type="domain" description="Glycoside hydrolase family 9" evidence="9">
    <location>
        <begin position="2"/>
        <end position="85"/>
    </location>
</feature>
<dbReference type="GO" id="GO:0030245">
    <property type="term" value="P:cellulose catabolic process"/>
    <property type="evidence" value="ECO:0007669"/>
    <property type="project" value="UniProtKB-KW"/>
</dbReference>
<dbReference type="GO" id="GO:0008810">
    <property type="term" value="F:cellulase activity"/>
    <property type="evidence" value="ECO:0007669"/>
    <property type="project" value="UniProtKB-EC"/>
</dbReference>
<dbReference type="EMBL" id="CM003606">
    <property type="protein sequence ID" value="KYP68758.1"/>
    <property type="molecule type" value="Genomic_DNA"/>
</dbReference>
<evidence type="ECO:0000256" key="3">
    <source>
        <dbReference type="ARBA" id="ARBA00012601"/>
    </source>
</evidence>
<dbReference type="AlphaFoldDB" id="A0A151TNY3"/>
<dbReference type="Gramene" id="C.cajan_21756.t">
    <property type="protein sequence ID" value="C.cajan_21756.t.cds1"/>
    <property type="gene ID" value="C.cajan_21756"/>
</dbReference>
<evidence type="ECO:0000313" key="10">
    <source>
        <dbReference type="EMBL" id="KYP68758.1"/>
    </source>
</evidence>
<keyword evidence="5" id="KW-0136">Cellulose degradation</keyword>
<dbReference type="Proteomes" id="UP000075243">
    <property type="component" value="Chromosome 4"/>
</dbReference>
<dbReference type="Pfam" id="PF00759">
    <property type="entry name" value="Glyco_hydro_9"/>
    <property type="match status" value="1"/>
</dbReference>
<evidence type="ECO:0000256" key="2">
    <source>
        <dbReference type="ARBA" id="ARBA00007072"/>
    </source>
</evidence>
<keyword evidence="8" id="KW-0624">Polysaccharide degradation</keyword>
<dbReference type="STRING" id="3821.A0A151TNY3"/>
<dbReference type="OMA" id="NRYIHSR"/>
<accession>A0A151TNY3</accession>